<evidence type="ECO:0000313" key="3">
    <source>
        <dbReference type="Proteomes" id="UP000324800"/>
    </source>
</evidence>
<dbReference type="AlphaFoldDB" id="A0A5J4THN8"/>
<dbReference type="Proteomes" id="UP000324800">
    <property type="component" value="Unassembled WGS sequence"/>
</dbReference>
<sequence length="106" mass="11917">ITSNELEIGDSGSGMMVPFGIKSSPLEEVKHSLQCCGMILPAMGAYIDIVNYHMEKIRPFRISGIYLDAHGEEDLGNWRGKPLILSVGRHAKLLQQLCEHYWHSLH</sequence>
<dbReference type="EMBL" id="SNRW01031939">
    <property type="protein sequence ID" value="KAA6357081.1"/>
    <property type="molecule type" value="Genomic_DNA"/>
</dbReference>
<proteinExistence type="predicted"/>
<evidence type="ECO:0000313" key="1">
    <source>
        <dbReference type="EMBL" id="KAA6357081.1"/>
    </source>
</evidence>
<evidence type="ECO:0000313" key="2">
    <source>
        <dbReference type="EMBL" id="KAA6369399.1"/>
    </source>
</evidence>
<gene>
    <name evidence="2" type="ORF">EZS28_035074</name>
    <name evidence="1" type="ORF">EZS28_047392</name>
</gene>
<name>A0A5J4THN8_9EUKA</name>
<feature type="non-terminal residue" evidence="1">
    <location>
        <position position="1"/>
    </location>
</feature>
<dbReference type="OrthoDB" id="26387at2759"/>
<protein>
    <submittedName>
        <fullName evidence="1">Uncharacterized protein</fullName>
    </submittedName>
</protein>
<dbReference type="EMBL" id="SNRW01016406">
    <property type="protein sequence ID" value="KAA6369399.1"/>
    <property type="molecule type" value="Genomic_DNA"/>
</dbReference>
<organism evidence="1 3">
    <name type="scientific">Streblomastix strix</name>
    <dbReference type="NCBI Taxonomy" id="222440"/>
    <lineage>
        <taxon>Eukaryota</taxon>
        <taxon>Metamonada</taxon>
        <taxon>Preaxostyla</taxon>
        <taxon>Oxymonadida</taxon>
        <taxon>Streblomastigidae</taxon>
        <taxon>Streblomastix</taxon>
    </lineage>
</organism>
<reference evidence="1 3" key="1">
    <citation type="submission" date="2019-03" db="EMBL/GenBank/DDBJ databases">
        <title>Single cell metagenomics reveals metabolic interactions within the superorganism composed of flagellate Streblomastix strix and complex community of Bacteroidetes bacteria on its surface.</title>
        <authorList>
            <person name="Treitli S.C."/>
            <person name="Kolisko M."/>
            <person name="Husnik F."/>
            <person name="Keeling P."/>
            <person name="Hampl V."/>
        </authorList>
    </citation>
    <scope>NUCLEOTIDE SEQUENCE [LARGE SCALE GENOMIC DNA]</scope>
    <source>
        <strain evidence="1">ST1C</strain>
    </source>
</reference>
<accession>A0A5J4THN8</accession>
<comment type="caution">
    <text evidence="1">The sequence shown here is derived from an EMBL/GenBank/DDBJ whole genome shotgun (WGS) entry which is preliminary data.</text>
</comment>